<name>A0A6J6E7X9_9ZZZZ</name>
<dbReference type="InterPro" id="IPR036390">
    <property type="entry name" value="WH_DNA-bd_sf"/>
</dbReference>
<evidence type="ECO:0000313" key="1">
    <source>
        <dbReference type="EMBL" id="CAB4572690.1"/>
    </source>
</evidence>
<dbReference type="SUPFAM" id="SSF46785">
    <property type="entry name" value="Winged helix' DNA-binding domain"/>
    <property type="match status" value="1"/>
</dbReference>
<gene>
    <name evidence="1" type="ORF">UFOPK1726_00377</name>
</gene>
<proteinExistence type="predicted"/>
<protein>
    <submittedName>
        <fullName evidence="1">Unannotated protein</fullName>
    </submittedName>
</protein>
<sequence length="105" mass="11769">MQTKAKRATTAETATNRKQWTFLSNHGHVLVHVSRYPDSLIRDLADAVGITERSAQAIISDLAEAGYIRVVKKGRKNTYKINATRKFRHPSESNESIGSLISIFK</sequence>
<reference evidence="1" key="1">
    <citation type="submission" date="2020-05" db="EMBL/GenBank/DDBJ databases">
        <authorList>
            <person name="Chiriac C."/>
            <person name="Salcher M."/>
            <person name="Ghai R."/>
            <person name="Kavagutti S V."/>
        </authorList>
    </citation>
    <scope>NUCLEOTIDE SEQUENCE</scope>
</reference>
<dbReference type="InterPro" id="IPR011991">
    <property type="entry name" value="ArsR-like_HTH"/>
</dbReference>
<organism evidence="1">
    <name type="scientific">freshwater metagenome</name>
    <dbReference type="NCBI Taxonomy" id="449393"/>
    <lineage>
        <taxon>unclassified sequences</taxon>
        <taxon>metagenomes</taxon>
        <taxon>ecological metagenomes</taxon>
    </lineage>
</organism>
<dbReference type="Gene3D" id="1.10.10.10">
    <property type="entry name" value="Winged helix-like DNA-binding domain superfamily/Winged helix DNA-binding domain"/>
    <property type="match status" value="1"/>
</dbReference>
<dbReference type="InterPro" id="IPR036388">
    <property type="entry name" value="WH-like_DNA-bd_sf"/>
</dbReference>
<dbReference type="AlphaFoldDB" id="A0A6J6E7X9"/>
<dbReference type="EMBL" id="CAEZTT010000028">
    <property type="protein sequence ID" value="CAB4572690.1"/>
    <property type="molecule type" value="Genomic_DNA"/>
</dbReference>
<accession>A0A6J6E7X9</accession>
<dbReference type="CDD" id="cd00090">
    <property type="entry name" value="HTH_ARSR"/>
    <property type="match status" value="1"/>
</dbReference>